<name>A0AAU7X611_9HYPH</name>
<gene>
    <name evidence="2" type="ORF">ABS361_14025</name>
</gene>
<evidence type="ECO:0000313" key="2">
    <source>
        <dbReference type="EMBL" id="XBY43215.1"/>
    </source>
</evidence>
<dbReference type="AlphaFoldDB" id="A0AAU7X611"/>
<accession>A0AAU7X611</accession>
<dbReference type="Pfam" id="PF11902">
    <property type="entry name" value="DUF3422"/>
    <property type="match status" value="1"/>
</dbReference>
<dbReference type="RefSeq" id="WP_407048314.1">
    <property type="nucleotide sequence ID" value="NZ_CP158568.1"/>
</dbReference>
<keyword evidence="1" id="KW-0812">Transmembrane</keyword>
<evidence type="ECO:0000256" key="1">
    <source>
        <dbReference type="SAM" id="Phobius"/>
    </source>
</evidence>
<sequence length="444" mass="48543">MDQTAAPPPGSRAFEPHPLRGAVLGEIHARPFRLVSPPRVFLHYAFEVVRGASKPDRVFFDGLCRAQGQAGPGPSARHHVIGFGPGTLKWERHAEFTTYSWDGPLAAAAGEGGRGPGLSVLGQEPIGHPFGAEFVPPGPLLVAVRLDLVPHPGDLAEAVALFDPTSLCVAHCYGESAIAITDFRQDGDGRTRILVLDRGLNAQQAGALVQRLLEIETYRTLALLGLPEAQRVGPEVRRIERDLVDINGQIRASNGLEANRKLLDDISKLTADLGAVAAETSYRFGASRAYDEIVHDRLKAIHEGHVPGYGTWSSFLDRRTGPAMRTVRMTGDRMEDLSEKLARAAQLLRTRVDIDLEQQNRDLLESMNRRARQQLRLQQTVEGLSVAAISYYVIGLVGYLFKAIKEIGHLPFDPLVATGLAVPVVLLLVWWVVRSIRAAHGDEH</sequence>
<feature type="transmembrane region" description="Helical" evidence="1">
    <location>
        <begin position="383"/>
        <end position="401"/>
    </location>
</feature>
<feature type="transmembrane region" description="Helical" evidence="1">
    <location>
        <begin position="413"/>
        <end position="433"/>
    </location>
</feature>
<proteinExistence type="predicted"/>
<organism evidence="2">
    <name type="scientific">Methyloraptor flagellatus</name>
    <dbReference type="NCBI Taxonomy" id="3162530"/>
    <lineage>
        <taxon>Bacteria</taxon>
        <taxon>Pseudomonadati</taxon>
        <taxon>Pseudomonadota</taxon>
        <taxon>Alphaproteobacteria</taxon>
        <taxon>Hyphomicrobiales</taxon>
        <taxon>Ancalomicrobiaceae</taxon>
        <taxon>Methyloraptor</taxon>
    </lineage>
</organism>
<dbReference type="InterPro" id="IPR021830">
    <property type="entry name" value="DUF3422"/>
</dbReference>
<keyword evidence="1" id="KW-0472">Membrane</keyword>
<protein>
    <submittedName>
        <fullName evidence="2">DUF3422 domain-containing protein</fullName>
    </submittedName>
</protein>
<keyword evidence="1" id="KW-1133">Transmembrane helix</keyword>
<dbReference type="KEGG" id="mflg:ABS361_14025"/>
<dbReference type="EMBL" id="CP158568">
    <property type="protein sequence ID" value="XBY43215.1"/>
    <property type="molecule type" value="Genomic_DNA"/>
</dbReference>
<reference evidence="2" key="1">
    <citation type="submission" date="2024-06" db="EMBL/GenBank/DDBJ databases">
        <title>Methylostella associata gen. nov., sp. nov., a novel Ancalomicrobiaceae-affiliated facultatively methylotrophic bacteria that feed on methanotrophs of the genus Methylococcus.</title>
        <authorList>
            <person name="Saltykova V."/>
            <person name="Danilova O.V."/>
            <person name="Oshkin I.Y."/>
            <person name="Belova S.E."/>
            <person name="Pimenov N.V."/>
            <person name="Dedysh S.N."/>
        </authorList>
    </citation>
    <scope>NUCLEOTIDE SEQUENCE</scope>
    <source>
        <strain evidence="2">S20</strain>
    </source>
</reference>